<keyword evidence="5" id="KW-1185">Reference proteome</keyword>
<feature type="domain" description="DDE Tnp4" evidence="3">
    <location>
        <begin position="91"/>
        <end position="250"/>
    </location>
</feature>
<dbReference type="GO" id="GO:0046872">
    <property type="term" value="F:metal ion binding"/>
    <property type="evidence" value="ECO:0007669"/>
    <property type="project" value="UniProtKB-KW"/>
</dbReference>
<sequence>MFLSGLPHAERLRRGTRKGRRAMGTCKQAVLVLRWFLEDTRMAVRARDNAVALSTAYEYRDEGISVLAARRPSLHGALLTAKAAGHSHVIVDGTLIHTDRISTPGPIRGVDLWWSGKHRHHGGNIQVVSAPDGWPLWTSDVRPGREHDMSAARADPELLTRITDWITDGALALADLGYEGEPETFTIPCKKPKDEQLTIDQQSYNAIHGALRCLGERANSLLKTTYRALRRYRGCPWRLGDIVAALVLLHHEHGRTT</sequence>
<evidence type="ECO:0000256" key="2">
    <source>
        <dbReference type="ARBA" id="ARBA00022723"/>
    </source>
</evidence>
<dbReference type="Pfam" id="PF13359">
    <property type="entry name" value="DDE_Tnp_4"/>
    <property type="match status" value="1"/>
</dbReference>
<keyword evidence="2" id="KW-0479">Metal-binding</keyword>
<organism evidence="4 5">
    <name type="scientific">Saccharopolyspora shandongensis</name>
    <dbReference type="NCBI Taxonomy" id="418495"/>
    <lineage>
        <taxon>Bacteria</taxon>
        <taxon>Bacillati</taxon>
        <taxon>Actinomycetota</taxon>
        <taxon>Actinomycetes</taxon>
        <taxon>Pseudonocardiales</taxon>
        <taxon>Pseudonocardiaceae</taxon>
        <taxon>Saccharopolyspora</taxon>
    </lineage>
</organism>
<evidence type="ECO:0000256" key="1">
    <source>
        <dbReference type="ARBA" id="ARBA00001968"/>
    </source>
</evidence>
<evidence type="ECO:0000259" key="3">
    <source>
        <dbReference type="Pfam" id="PF13359"/>
    </source>
</evidence>
<evidence type="ECO:0000313" key="5">
    <source>
        <dbReference type="Proteomes" id="UP000199529"/>
    </source>
</evidence>
<name>A0A1H3NEJ4_9PSEU</name>
<comment type="cofactor">
    <cofactor evidence="1">
        <name>a divalent metal cation</name>
        <dbReference type="ChEBI" id="CHEBI:60240"/>
    </cofactor>
</comment>
<accession>A0A1H3NEJ4</accession>
<evidence type="ECO:0000313" key="4">
    <source>
        <dbReference type="EMBL" id="SDY87278.1"/>
    </source>
</evidence>
<dbReference type="EMBL" id="FNOK01000037">
    <property type="protein sequence ID" value="SDY87278.1"/>
    <property type="molecule type" value="Genomic_DNA"/>
</dbReference>
<reference evidence="5" key="1">
    <citation type="submission" date="2016-10" db="EMBL/GenBank/DDBJ databases">
        <authorList>
            <person name="Varghese N."/>
            <person name="Submissions S."/>
        </authorList>
    </citation>
    <scope>NUCLEOTIDE SEQUENCE [LARGE SCALE GENOMIC DNA]</scope>
    <source>
        <strain evidence="5">CGMCC 4.3530</strain>
    </source>
</reference>
<dbReference type="Proteomes" id="UP000199529">
    <property type="component" value="Unassembled WGS sequence"/>
</dbReference>
<dbReference type="AlphaFoldDB" id="A0A1H3NEJ4"/>
<gene>
    <name evidence="4" type="ORF">SAMN05216215_103787</name>
</gene>
<protein>
    <submittedName>
        <fullName evidence="4">Transposase, IS4 family</fullName>
    </submittedName>
</protein>
<proteinExistence type="predicted"/>
<dbReference type="InterPro" id="IPR027806">
    <property type="entry name" value="HARBI1_dom"/>
</dbReference>
<dbReference type="STRING" id="418495.SAMN05216215_103787"/>